<name>A0ABV9D4U3_9GAMM</name>
<dbReference type="Pfam" id="PF12069">
    <property type="entry name" value="DUF3549"/>
    <property type="match status" value="1"/>
</dbReference>
<dbReference type="InterPro" id="IPR021936">
    <property type="entry name" value="DUF3549"/>
</dbReference>
<organism evidence="1 2">
    <name type="scientific">Chromohalobacter sarecensis</name>
    <dbReference type="NCBI Taxonomy" id="245294"/>
    <lineage>
        <taxon>Bacteria</taxon>
        <taxon>Pseudomonadati</taxon>
        <taxon>Pseudomonadota</taxon>
        <taxon>Gammaproteobacteria</taxon>
        <taxon>Oceanospirillales</taxon>
        <taxon>Halomonadaceae</taxon>
        <taxon>Chromohalobacter</taxon>
    </lineage>
</organism>
<reference evidence="2" key="1">
    <citation type="journal article" date="2019" name="Int. J. Syst. Evol. Microbiol.">
        <title>The Global Catalogue of Microorganisms (GCM) 10K type strain sequencing project: providing services to taxonomists for standard genome sequencing and annotation.</title>
        <authorList>
            <consortium name="The Broad Institute Genomics Platform"/>
            <consortium name="The Broad Institute Genome Sequencing Center for Infectious Disease"/>
            <person name="Wu L."/>
            <person name="Ma J."/>
        </authorList>
    </citation>
    <scope>NUCLEOTIDE SEQUENCE [LARGE SCALE GENOMIC DNA]</scope>
    <source>
        <strain evidence="2">CGMCC 1.12121</strain>
    </source>
</reference>
<accession>A0ABV9D4U3</accession>
<dbReference type="Proteomes" id="UP001596030">
    <property type="component" value="Unassembled WGS sequence"/>
</dbReference>
<gene>
    <name evidence="1" type="ORF">ACFO0U_15435</name>
</gene>
<evidence type="ECO:0000313" key="1">
    <source>
        <dbReference type="EMBL" id="MFC4540160.1"/>
    </source>
</evidence>
<comment type="caution">
    <text evidence="1">The sequence shown here is derived from an EMBL/GenBank/DDBJ whole genome shotgun (WGS) entry which is preliminary data.</text>
</comment>
<protein>
    <submittedName>
        <fullName evidence="1">DUF3549 family protein</fullName>
    </submittedName>
</protein>
<keyword evidence="2" id="KW-1185">Reference proteome</keyword>
<proteinExistence type="predicted"/>
<dbReference type="RefSeq" id="WP_246969799.1">
    <property type="nucleotide sequence ID" value="NZ_JAKGAN010000002.1"/>
</dbReference>
<evidence type="ECO:0000313" key="2">
    <source>
        <dbReference type="Proteomes" id="UP001596030"/>
    </source>
</evidence>
<sequence>MQSITTLSEFFQRTGADVRLFDMGRRIAPFEFSRLTELEAGTAPWPLPWNGQARLACAFRLGSDATNEPLIWFLALPLDEQGMLVPGPRDAFLERLIETLGRTVDNIGRDDAPHIDNLMRDNPLVFTPELTQQAILHAQAARDFAQPTSKHHALAHAYLIDADTSVNWQMLGLQGIADLVARLDSVEEAHLAERISALPVEVLQPLCYCMEHRDVASASVKPLRERAELAARAGDLETLCAVIRALGGSRDSRVGVWYDTLLADPAACGPDVLAAMAARGWMHLEDEQRLPQFLTRLAETPQANFTALVRDLALVPRLRLPVLMTLRQASADSPIGLRLAELDR</sequence>
<dbReference type="EMBL" id="JBHSEU010000021">
    <property type="protein sequence ID" value="MFC4540160.1"/>
    <property type="molecule type" value="Genomic_DNA"/>
</dbReference>